<keyword evidence="3" id="KW-1185">Reference proteome</keyword>
<sequence length="115" mass="13353">MIAFIDEHRDVYGIAPICSLLPIAPSTHYRHAGRRSDPEQWPARARRDIELKTFIRAVWDENFGVYGVRKVWRQLLRDGIRVARCTAARLTKVMGREGVRRGRRIKTTQRDDGVP</sequence>
<evidence type="ECO:0000313" key="2">
    <source>
        <dbReference type="EMBL" id="SAL51526.1"/>
    </source>
</evidence>
<evidence type="ECO:0000313" key="3">
    <source>
        <dbReference type="Proteomes" id="UP000198263"/>
    </source>
</evidence>
<reference evidence="2 3" key="1">
    <citation type="submission" date="2016-01" db="EMBL/GenBank/DDBJ databases">
        <authorList>
            <person name="Peeters C."/>
        </authorList>
    </citation>
    <scope>NUCLEOTIDE SEQUENCE [LARGE SCALE GENOMIC DNA]</scope>
    <source>
        <strain evidence="2">LMG 29315</strain>
    </source>
</reference>
<evidence type="ECO:0000259" key="1">
    <source>
        <dbReference type="Pfam" id="PF13276"/>
    </source>
</evidence>
<feature type="domain" description="HTH-like" evidence="1">
    <location>
        <begin position="47"/>
        <end position="104"/>
    </location>
</feature>
<proteinExistence type="predicted"/>
<protein>
    <submittedName>
        <fullName evidence="2">Integrase catalytic region</fullName>
    </submittedName>
</protein>
<name>A0A658R566_9BURK</name>
<gene>
    <name evidence="2" type="ORF">AWB72_05459</name>
</gene>
<dbReference type="EMBL" id="FCNV02000022">
    <property type="protein sequence ID" value="SAL51526.1"/>
    <property type="molecule type" value="Genomic_DNA"/>
</dbReference>
<comment type="caution">
    <text evidence="2">The sequence shown here is derived from an EMBL/GenBank/DDBJ whole genome shotgun (WGS) entry which is preliminary data.</text>
</comment>
<dbReference type="Proteomes" id="UP000198263">
    <property type="component" value="Unassembled WGS sequence"/>
</dbReference>
<dbReference type="InterPro" id="IPR025948">
    <property type="entry name" value="HTH-like_dom"/>
</dbReference>
<dbReference type="AlphaFoldDB" id="A0A658R566"/>
<organism evidence="2 3">
    <name type="scientific">Caballeronia concitans</name>
    <dbReference type="NCBI Taxonomy" id="1777133"/>
    <lineage>
        <taxon>Bacteria</taxon>
        <taxon>Pseudomonadati</taxon>
        <taxon>Pseudomonadota</taxon>
        <taxon>Betaproteobacteria</taxon>
        <taxon>Burkholderiales</taxon>
        <taxon>Burkholderiaceae</taxon>
        <taxon>Caballeronia</taxon>
    </lineage>
</organism>
<accession>A0A658R566</accession>
<dbReference type="Pfam" id="PF13276">
    <property type="entry name" value="HTH_21"/>
    <property type="match status" value="1"/>
</dbReference>